<dbReference type="Gene3D" id="3.90.176.10">
    <property type="entry name" value="Toxin ADP-ribosyltransferase, Chain A, domain 1"/>
    <property type="match status" value="1"/>
</dbReference>
<dbReference type="InterPro" id="IPR036597">
    <property type="entry name" value="Fido-like_dom_sf"/>
</dbReference>
<feature type="domain" description="Fido" evidence="2">
    <location>
        <begin position="614"/>
        <end position="744"/>
    </location>
</feature>
<dbReference type="EMBL" id="CP011807">
    <property type="protein sequence ID" value="AKM30369.1"/>
    <property type="molecule type" value="Genomic_DNA"/>
</dbReference>
<feature type="region of interest" description="Disordered" evidence="1">
    <location>
        <begin position="341"/>
        <end position="366"/>
    </location>
</feature>
<dbReference type="SUPFAM" id="SSF140931">
    <property type="entry name" value="Fic-like"/>
    <property type="match status" value="1"/>
</dbReference>
<evidence type="ECO:0000313" key="4">
    <source>
        <dbReference type="Proteomes" id="UP000035651"/>
    </source>
</evidence>
<gene>
    <name evidence="3" type="ORF">AB870_09985</name>
</gene>
<evidence type="ECO:0000259" key="2">
    <source>
        <dbReference type="PROSITE" id="PS51459"/>
    </source>
</evidence>
<dbReference type="Pfam" id="PF02661">
    <property type="entry name" value="Fic"/>
    <property type="match status" value="1"/>
</dbReference>
<dbReference type="AlphaFoldDB" id="A0A0H3WQC4"/>
<evidence type="ECO:0000256" key="1">
    <source>
        <dbReference type="SAM" id="MobiDB-lite"/>
    </source>
</evidence>
<dbReference type="Gene3D" id="1.10.3290.10">
    <property type="entry name" value="Fido-like domain"/>
    <property type="match status" value="1"/>
</dbReference>
<dbReference type="PATRIC" id="fig|656179.3.peg.2130"/>
<name>A0A0H3WQC4_9BURK</name>
<accession>A0A0H3WQC4</accession>
<proteinExistence type="predicted"/>
<evidence type="ECO:0000313" key="3">
    <source>
        <dbReference type="EMBL" id="AKM30369.1"/>
    </source>
</evidence>
<reference evidence="3" key="1">
    <citation type="submission" date="2016-06" db="EMBL/GenBank/DDBJ databases">
        <title>Complete Genome Sequence of Pandoraea faecigallinarum DSM-23572.</title>
        <authorList>
            <person name="Yong D."/>
            <person name="Ee R."/>
            <person name="Lim Y.-L."/>
            <person name="Yin W.-F."/>
            <person name="Chan K.-G."/>
        </authorList>
    </citation>
    <scope>NUCLEOTIDE SEQUENCE</scope>
    <source>
        <strain evidence="3">DSM 23572</strain>
    </source>
</reference>
<dbReference type="Proteomes" id="UP000035651">
    <property type="component" value="Chromosome"/>
</dbReference>
<protein>
    <recommendedName>
        <fullName evidence="2">Fido domain-containing protein</fullName>
    </recommendedName>
</protein>
<dbReference type="KEGG" id="pfg:AB870_09985"/>
<feature type="region of interest" description="Disordered" evidence="1">
    <location>
        <begin position="872"/>
        <end position="895"/>
    </location>
</feature>
<feature type="compositionally biased region" description="Basic residues" evidence="1">
    <location>
        <begin position="995"/>
        <end position="1013"/>
    </location>
</feature>
<sequence>MHAQMRAAIDTSARTQAVAQQRRIIVAPPAPQLRRPAPPPASAPIQRVVDFSSDVDKQYTKDAYLTKLRQASGKSFAHVRLTWLAAERSADRIRLSNNIALAWAQLAPYAPPDDRQAGTLGTYPENDAALLDSAAREIPMVSRYDVDRHSAAIAAHYRTIFPFAREEPGEAQTPWNPDDALDIAGRPATIDPTTWDNLTDTQRAALVRHRDDLDALMRVLQGLVRSGAQDQDDYVIALYSHLAARRGDGRSVGRIAGLRDNGRYLQTIVDVRRGKSPRVDAYRPTKFSDVSAIDWASRDDLAEDRPFLRQRTDQLRKSLSGDDLRNERDILTKWASPATGVQRDNVGMDQDTVGKSVPSRKRGTPGANVSLLDTTLAQIAPIEGTLYAAYARNDSLKVGEVFSQGAPLSASESAGGTVTFSKGAMSGASAAMDRYRIYAKGFNGIPISPLAPDVGHGQREVVFRARATFKVLSIEAGNFGAGVTRLVTLLEQGESSSHASAVKHSQEALLNPKDRWLTGLPDNGLDQRTQAWFISNSVGGTVEGQRDASFAYPYGKRTAEVWHEVITDDGTDIWSIDGFLTIAARLTGVTPRDIDFITNADAPSAWGELVTLGPDARTALQQNGMTLTKKGDKYHVAYRKENKRPKLVSLLKEGAAQFAQIVRTPSRDSEARVAALAAEIQQRLSVLHPLHDGNGRISRAYAYLILRRAGFGIHADQPRQPLRVFDQDADQTTLAQDWKARFAAQPSALPPPLANRDMSLAAMPVNDTPDVERFVSRLAGGGMSERLADARAQEARLSTGGVIEPEDMWLVEELLAYIPHREAWLSQALVQSMNAFVQTYGAVRPGTVNPQAYAAAVPLKRQLEIEIAQRLSAGLDPQHNDSTPSVSTTPDDSSAMAIEPVAQDDADGQDRMEVMPASDDHNMLVQTPQPQQAPAVAPRTRTVNRRTRRFVAPADPVVPLPPRAAKVAALARLGGGSAGRAKRVKIATKPSGIQKPKRTPWAQRKKSSGARRK</sequence>
<keyword evidence="4" id="KW-1185">Reference proteome</keyword>
<feature type="region of interest" description="Disordered" evidence="1">
    <location>
        <begin position="974"/>
        <end position="1013"/>
    </location>
</feature>
<organism evidence="3 4">
    <name type="scientific">Pandoraea faecigallinarum</name>
    <dbReference type="NCBI Taxonomy" id="656179"/>
    <lineage>
        <taxon>Bacteria</taxon>
        <taxon>Pseudomonadati</taxon>
        <taxon>Pseudomonadota</taxon>
        <taxon>Betaproteobacteria</taxon>
        <taxon>Burkholderiales</taxon>
        <taxon>Burkholderiaceae</taxon>
        <taxon>Pandoraea</taxon>
    </lineage>
</organism>
<dbReference type="InterPro" id="IPR003812">
    <property type="entry name" value="Fido"/>
</dbReference>
<dbReference type="PROSITE" id="PS51459">
    <property type="entry name" value="FIDO"/>
    <property type="match status" value="1"/>
</dbReference>
<dbReference type="STRING" id="656179.AB870_09985"/>
<feature type="compositionally biased region" description="Low complexity" evidence="1">
    <location>
        <begin position="881"/>
        <end position="894"/>
    </location>
</feature>